<feature type="transmembrane region" description="Helical" evidence="6">
    <location>
        <begin position="264"/>
        <end position="284"/>
    </location>
</feature>
<evidence type="ECO:0000256" key="2">
    <source>
        <dbReference type="ARBA" id="ARBA00022475"/>
    </source>
</evidence>
<feature type="transmembrane region" description="Helical" evidence="6">
    <location>
        <begin position="355"/>
        <end position="377"/>
    </location>
</feature>
<dbReference type="Pfam" id="PF07690">
    <property type="entry name" value="MFS_1"/>
    <property type="match status" value="1"/>
</dbReference>
<sequence length="416" mass="43927">MTEQPRNESENRRDGRLGVFGSLCTMVFLVNFARVVFAPLLDPFRLQFGIGTEGAVGLIATLAWVGSALPRIPTGYVLTRVPRHRVVGWTGLVLTASATFTAAATSLTMVYVGALCMGLASGAYFIAANPLVSELFPRRVGRAIGVHGMSSQLAAVAAPSFVGLVLIRDAWWVPVLGQTEAWRVVFVAIAAVTAVTTAVFYVVARRTTMPVAGAEDRDLLSALRRQWKIILTGLAILGATGFVWNGVFNFYVRYMTVTKGLSAAQGRTLLTLVFLAGVPAFLLTGDLADRVSHVPLLLALLGGFVVSLLGLTVVGGFLPLVGVTLALGYIVHSTFPAMDTFMLDSLPDENRASAYALYSGSMMLVQATGSVAVGLLVDAGIGYDAAFRGFAAVLVLVLAGLVGLFLLDRLPSGAEP</sequence>
<feature type="transmembrane region" description="Helical" evidence="6">
    <location>
        <begin position="389"/>
        <end position="407"/>
    </location>
</feature>
<keyword evidence="4 6" id="KW-1133">Transmembrane helix</keyword>
<feature type="domain" description="Major facilitator superfamily (MFS) profile" evidence="7">
    <location>
        <begin position="19"/>
        <end position="411"/>
    </location>
</feature>
<name>A0A1G9T9K3_9EURY</name>
<evidence type="ECO:0000256" key="6">
    <source>
        <dbReference type="SAM" id="Phobius"/>
    </source>
</evidence>
<reference evidence="8 9" key="1">
    <citation type="submission" date="2016-10" db="EMBL/GenBank/DDBJ databases">
        <authorList>
            <person name="de Groot N.N."/>
        </authorList>
    </citation>
    <scope>NUCLEOTIDE SEQUENCE [LARGE SCALE GENOMIC DNA]</scope>
    <source>
        <strain evidence="9">EB21,IBRC-M 10013,KCTC 4048</strain>
    </source>
</reference>
<accession>A0A1G9T9K3</accession>
<evidence type="ECO:0000256" key="4">
    <source>
        <dbReference type="ARBA" id="ARBA00022989"/>
    </source>
</evidence>
<protein>
    <submittedName>
        <fullName evidence="8">Predicted arabinose efflux permease, MFS family</fullName>
    </submittedName>
</protein>
<dbReference type="InterPro" id="IPR036259">
    <property type="entry name" value="MFS_trans_sf"/>
</dbReference>
<feature type="transmembrane region" description="Helical" evidence="6">
    <location>
        <begin position="110"/>
        <end position="132"/>
    </location>
</feature>
<evidence type="ECO:0000313" key="8">
    <source>
        <dbReference type="EMBL" id="SDM44449.1"/>
    </source>
</evidence>
<dbReference type="PROSITE" id="PS50850">
    <property type="entry name" value="MFS"/>
    <property type="match status" value="1"/>
</dbReference>
<keyword evidence="2" id="KW-1003">Cell membrane</keyword>
<keyword evidence="3 6" id="KW-0812">Transmembrane</keyword>
<keyword evidence="9" id="KW-1185">Reference proteome</keyword>
<comment type="subcellular location">
    <subcellularLocation>
        <location evidence="1">Cell membrane</location>
        <topology evidence="1">Multi-pass membrane protein</topology>
    </subcellularLocation>
</comment>
<dbReference type="GO" id="GO:0022857">
    <property type="term" value="F:transmembrane transporter activity"/>
    <property type="evidence" value="ECO:0007669"/>
    <property type="project" value="InterPro"/>
</dbReference>
<dbReference type="RefSeq" id="WP_368086018.1">
    <property type="nucleotide sequence ID" value="NZ_FNIA01000002.1"/>
</dbReference>
<evidence type="ECO:0000256" key="5">
    <source>
        <dbReference type="ARBA" id="ARBA00023136"/>
    </source>
</evidence>
<evidence type="ECO:0000313" key="9">
    <source>
        <dbReference type="Proteomes" id="UP000199370"/>
    </source>
</evidence>
<organism evidence="8 9">
    <name type="scientific">Haloarchaeobius iranensis</name>
    <dbReference type="NCBI Taxonomy" id="996166"/>
    <lineage>
        <taxon>Archaea</taxon>
        <taxon>Methanobacteriati</taxon>
        <taxon>Methanobacteriota</taxon>
        <taxon>Stenosarchaea group</taxon>
        <taxon>Halobacteria</taxon>
        <taxon>Halobacteriales</taxon>
        <taxon>Halorubellaceae</taxon>
        <taxon>Haloarchaeobius</taxon>
    </lineage>
</organism>
<dbReference type="EMBL" id="FNIA01000002">
    <property type="protein sequence ID" value="SDM44449.1"/>
    <property type="molecule type" value="Genomic_DNA"/>
</dbReference>
<evidence type="ECO:0000256" key="3">
    <source>
        <dbReference type="ARBA" id="ARBA00022692"/>
    </source>
</evidence>
<evidence type="ECO:0000259" key="7">
    <source>
        <dbReference type="PROSITE" id="PS50850"/>
    </source>
</evidence>
<keyword evidence="5 6" id="KW-0472">Membrane</keyword>
<feature type="transmembrane region" description="Helical" evidence="6">
    <location>
        <begin position="46"/>
        <end position="65"/>
    </location>
</feature>
<dbReference type="InterPro" id="IPR050189">
    <property type="entry name" value="MFS_Efflux_Transporters"/>
</dbReference>
<dbReference type="AlphaFoldDB" id="A0A1G9T9K3"/>
<feature type="transmembrane region" description="Helical" evidence="6">
    <location>
        <begin position="86"/>
        <end position="104"/>
    </location>
</feature>
<feature type="transmembrane region" description="Helical" evidence="6">
    <location>
        <begin position="153"/>
        <end position="172"/>
    </location>
</feature>
<feature type="transmembrane region" description="Helical" evidence="6">
    <location>
        <begin position="229"/>
        <end position="252"/>
    </location>
</feature>
<dbReference type="Proteomes" id="UP000199370">
    <property type="component" value="Unassembled WGS sequence"/>
</dbReference>
<dbReference type="InterPro" id="IPR020846">
    <property type="entry name" value="MFS_dom"/>
</dbReference>
<feature type="transmembrane region" description="Helical" evidence="6">
    <location>
        <begin position="20"/>
        <end position="40"/>
    </location>
</feature>
<dbReference type="STRING" id="996166.SAMN05192554_102224"/>
<dbReference type="PANTHER" id="PTHR43124:SF3">
    <property type="entry name" value="CHLORAMPHENICOL EFFLUX PUMP RV0191"/>
    <property type="match status" value="1"/>
</dbReference>
<feature type="transmembrane region" description="Helical" evidence="6">
    <location>
        <begin position="296"/>
        <end position="318"/>
    </location>
</feature>
<dbReference type="PANTHER" id="PTHR43124">
    <property type="entry name" value="PURINE EFFLUX PUMP PBUE"/>
    <property type="match status" value="1"/>
</dbReference>
<evidence type="ECO:0000256" key="1">
    <source>
        <dbReference type="ARBA" id="ARBA00004651"/>
    </source>
</evidence>
<gene>
    <name evidence="8" type="ORF">SAMN05192554_102224</name>
</gene>
<dbReference type="SUPFAM" id="SSF103473">
    <property type="entry name" value="MFS general substrate transporter"/>
    <property type="match status" value="1"/>
</dbReference>
<dbReference type="Gene3D" id="1.20.1250.20">
    <property type="entry name" value="MFS general substrate transporter like domains"/>
    <property type="match status" value="2"/>
</dbReference>
<proteinExistence type="predicted"/>
<feature type="transmembrane region" description="Helical" evidence="6">
    <location>
        <begin position="184"/>
        <end position="204"/>
    </location>
</feature>
<dbReference type="GO" id="GO:0005886">
    <property type="term" value="C:plasma membrane"/>
    <property type="evidence" value="ECO:0007669"/>
    <property type="project" value="UniProtKB-SubCell"/>
</dbReference>
<dbReference type="InterPro" id="IPR011701">
    <property type="entry name" value="MFS"/>
</dbReference>